<reference evidence="1" key="1">
    <citation type="submission" date="2023-01" db="EMBL/GenBank/DDBJ databases">
        <title>Oxazolidinone resistance genes in florfenicol resistant enterococci from beef cattle and veal calves at slaughter.</title>
        <authorList>
            <person name="Biggel M."/>
        </authorList>
    </citation>
    <scope>NUCLEOTIDE SEQUENCE</scope>
    <source>
        <strain evidence="1">K204-1</strain>
    </source>
</reference>
<dbReference type="InterPro" id="IPR006439">
    <property type="entry name" value="HAD-SF_hydro_IA"/>
</dbReference>
<dbReference type="EMBL" id="CP116507">
    <property type="protein sequence ID" value="WCG22539.1"/>
    <property type="molecule type" value="Genomic_DNA"/>
</dbReference>
<dbReference type="AlphaFoldDB" id="A0AAE9XDX9"/>
<protein>
    <submittedName>
        <fullName evidence="1">HAD family phosphatase</fullName>
    </submittedName>
</protein>
<dbReference type="InterPro" id="IPR023198">
    <property type="entry name" value="PGP-like_dom2"/>
</dbReference>
<dbReference type="SFLD" id="SFLDS00003">
    <property type="entry name" value="Haloacid_Dehalogenase"/>
    <property type="match status" value="1"/>
</dbReference>
<dbReference type="NCBIfam" id="TIGR01509">
    <property type="entry name" value="HAD-SF-IA-v3"/>
    <property type="match status" value="1"/>
</dbReference>
<proteinExistence type="predicted"/>
<dbReference type="Gene3D" id="3.40.50.1000">
    <property type="entry name" value="HAD superfamily/HAD-like"/>
    <property type="match status" value="1"/>
</dbReference>
<dbReference type="RefSeq" id="WP_248855936.1">
    <property type="nucleotide sequence ID" value="NZ_CP097072.1"/>
</dbReference>
<dbReference type="InterPro" id="IPR041492">
    <property type="entry name" value="HAD_2"/>
</dbReference>
<dbReference type="InterPro" id="IPR036412">
    <property type="entry name" value="HAD-like_sf"/>
</dbReference>
<dbReference type="Proteomes" id="UP001179600">
    <property type="component" value="Chromosome"/>
</dbReference>
<dbReference type="Pfam" id="PF13419">
    <property type="entry name" value="HAD_2"/>
    <property type="match status" value="1"/>
</dbReference>
<dbReference type="PANTHER" id="PTHR18901">
    <property type="entry name" value="2-DEOXYGLUCOSE-6-PHOSPHATE PHOSPHATASE 2"/>
    <property type="match status" value="1"/>
</dbReference>
<dbReference type="NCBIfam" id="TIGR01549">
    <property type="entry name" value="HAD-SF-IA-v1"/>
    <property type="match status" value="1"/>
</dbReference>
<evidence type="ECO:0000313" key="2">
    <source>
        <dbReference type="Proteomes" id="UP001179600"/>
    </source>
</evidence>
<name>A0AAE9XDX9_9ENTE</name>
<evidence type="ECO:0000313" key="1">
    <source>
        <dbReference type="EMBL" id="WCG22539.1"/>
    </source>
</evidence>
<dbReference type="CDD" id="cd07505">
    <property type="entry name" value="HAD_BPGM-like"/>
    <property type="match status" value="1"/>
</dbReference>
<dbReference type="PANTHER" id="PTHR18901:SF38">
    <property type="entry name" value="PSEUDOURIDINE-5'-PHOSPHATASE"/>
    <property type="match status" value="1"/>
</dbReference>
<organism evidence="1 2">
    <name type="scientific">Vagococcus lutrae</name>
    <dbReference type="NCBI Taxonomy" id="81947"/>
    <lineage>
        <taxon>Bacteria</taxon>
        <taxon>Bacillati</taxon>
        <taxon>Bacillota</taxon>
        <taxon>Bacilli</taxon>
        <taxon>Lactobacillales</taxon>
        <taxon>Enterococcaceae</taxon>
        <taxon>Vagococcus</taxon>
    </lineage>
</organism>
<dbReference type="SUPFAM" id="SSF56784">
    <property type="entry name" value="HAD-like"/>
    <property type="match status" value="1"/>
</dbReference>
<dbReference type="InterPro" id="IPR023214">
    <property type="entry name" value="HAD_sf"/>
</dbReference>
<accession>A0AAE9XDX9</accession>
<dbReference type="Gene3D" id="1.10.150.240">
    <property type="entry name" value="Putative phosphatase, domain 2"/>
    <property type="match status" value="1"/>
</dbReference>
<gene>
    <name evidence="1" type="ORF">PML95_09145</name>
</gene>
<dbReference type="SFLD" id="SFLDG01129">
    <property type="entry name" value="C1.5:_HAD__Beta-PGM__Phosphata"/>
    <property type="match status" value="1"/>
</dbReference>
<sequence>METVKLLIFDMDGLMFETGRLSYQAYLKSAEKHDFEMTHNVYYSLTGKTESNIRKGMAELYGETVPYNEWRDSINDFKEKLLQEEQRVYKKKGLVELIQFAKSKEIIVGIASSTDRERIKEYLQMEDLTHDIDVIVAGDEISNGKPCPDIFLKVCEKTGILPEEALVLEDSIAGIEAANRAGIKSVLIEDDITDLPVRDGRYKLQKDISSLKKLQKASSDYQRQNLKEVIKLIK</sequence>